<sequence length="84" mass="9269">MRPLVASLEAPFDRGRASSVSSITTLARAQAPPSVAGSRFIAMIFIPEELASLHRRNDHALGVARDRARMSLQQTTSPLRRRRS</sequence>
<dbReference type="RefSeq" id="WP_135169943.1">
    <property type="nucleotide sequence ID" value="NZ_SPQU01000008.1"/>
</dbReference>
<comment type="caution">
    <text evidence="1">The sequence shown here is derived from an EMBL/GenBank/DDBJ whole genome shotgun (WGS) entry which is preliminary data.</text>
</comment>
<organism evidence="1 2">
    <name type="scientific">Bradyrhizobium frederickii</name>
    <dbReference type="NCBI Taxonomy" id="2560054"/>
    <lineage>
        <taxon>Bacteria</taxon>
        <taxon>Pseudomonadati</taxon>
        <taxon>Pseudomonadota</taxon>
        <taxon>Alphaproteobacteria</taxon>
        <taxon>Hyphomicrobiales</taxon>
        <taxon>Nitrobacteraceae</taxon>
        <taxon>Bradyrhizobium</taxon>
    </lineage>
</organism>
<evidence type="ECO:0000313" key="2">
    <source>
        <dbReference type="Proteomes" id="UP000298225"/>
    </source>
</evidence>
<dbReference type="AlphaFoldDB" id="A0A4Y9L4M5"/>
<reference evidence="1 2" key="1">
    <citation type="submission" date="2019-03" db="EMBL/GenBank/DDBJ databases">
        <title>Bradyrhizobium strains diversity isolated from Chamaecrista fasciculata.</title>
        <authorList>
            <person name="Urquiaga M.C.O."/>
            <person name="Hungria M."/>
            <person name="Delamuta J.R.M."/>
        </authorList>
    </citation>
    <scope>NUCLEOTIDE SEQUENCE [LARGE SCALE GENOMIC DNA]</scope>
    <source>
        <strain evidence="1 2">CNPSo 3424</strain>
    </source>
</reference>
<protein>
    <submittedName>
        <fullName evidence="1">Uncharacterized protein</fullName>
    </submittedName>
</protein>
<dbReference type="EMBL" id="SPQU01000008">
    <property type="protein sequence ID" value="TFV37637.1"/>
    <property type="molecule type" value="Genomic_DNA"/>
</dbReference>
<accession>A0A4Y9L4M5</accession>
<dbReference type="Proteomes" id="UP000298225">
    <property type="component" value="Unassembled WGS sequence"/>
</dbReference>
<evidence type="ECO:0000313" key="1">
    <source>
        <dbReference type="EMBL" id="TFV37637.1"/>
    </source>
</evidence>
<keyword evidence="2" id="KW-1185">Reference proteome</keyword>
<name>A0A4Y9L4M5_9BRAD</name>
<proteinExistence type="predicted"/>
<gene>
    <name evidence="1" type="ORF">E4K66_19135</name>
</gene>